<accession>A0A8T4GUT4</accession>
<dbReference type="InterPro" id="IPR058365">
    <property type="entry name" value="DUF8052"/>
</dbReference>
<reference evidence="2" key="1">
    <citation type="submission" date="2021-03" db="EMBL/GenBank/DDBJ databases">
        <title>Genomic Encyclopedia of Type Strains, Phase IV (KMG-IV): sequencing the most valuable type-strain genomes for metagenomic binning, comparative biology and taxonomic classification.</title>
        <authorList>
            <person name="Goeker M."/>
        </authorList>
    </citation>
    <scope>NUCLEOTIDE SEQUENCE</scope>
    <source>
        <strain evidence="2">DSM 26232</strain>
    </source>
</reference>
<dbReference type="Pfam" id="PF26226">
    <property type="entry name" value="DUF8052"/>
    <property type="match status" value="1"/>
</dbReference>
<evidence type="ECO:0000259" key="1">
    <source>
        <dbReference type="Pfam" id="PF26226"/>
    </source>
</evidence>
<gene>
    <name evidence="2" type="ORF">J2753_001291</name>
</gene>
<sequence length="208" mass="24350">MSDAAGDEGERAPEELPAEIREAVPTWDDEYFDRVSDRLMYSYDLERDYTVDGKRFDLYGEYRMRRQKQFFHPALSYGDHETEEHLFARRIDRPTPRELESLVDLGHGLAEDWIVPSEEHFETVFTFIVVADEIPEEVASFVEGFRERELLKFGYYGHYEINLVVVAPNAEHAVASQEADVADAFALWGEIEQEREGLLSRFAKRFWQ</sequence>
<comment type="caution">
    <text evidence="2">The sequence shown here is derived from an EMBL/GenBank/DDBJ whole genome shotgun (WGS) entry which is preliminary data.</text>
</comment>
<dbReference type="RefSeq" id="WP_209491078.1">
    <property type="nucleotide sequence ID" value="NZ_JAGGLC010000002.1"/>
</dbReference>
<proteinExistence type="predicted"/>
<dbReference type="Proteomes" id="UP000823736">
    <property type="component" value="Unassembled WGS sequence"/>
</dbReference>
<organism evidence="2 3">
    <name type="scientific">Halolamina salifodinae</name>
    <dbReference type="NCBI Taxonomy" id="1202767"/>
    <lineage>
        <taxon>Archaea</taxon>
        <taxon>Methanobacteriati</taxon>
        <taxon>Methanobacteriota</taxon>
        <taxon>Stenosarchaea group</taxon>
        <taxon>Halobacteria</taxon>
        <taxon>Halobacteriales</taxon>
        <taxon>Haloferacaceae</taxon>
    </lineage>
</organism>
<dbReference type="AlphaFoldDB" id="A0A8T4GUT4"/>
<dbReference type="OrthoDB" id="210068at2157"/>
<name>A0A8T4GUT4_9EURY</name>
<feature type="domain" description="DUF8052" evidence="1">
    <location>
        <begin position="29"/>
        <end position="186"/>
    </location>
</feature>
<protein>
    <recommendedName>
        <fullName evidence="1">DUF8052 domain-containing protein</fullName>
    </recommendedName>
</protein>
<dbReference type="EMBL" id="JAGGLC010000002">
    <property type="protein sequence ID" value="MBP1986797.1"/>
    <property type="molecule type" value="Genomic_DNA"/>
</dbReference>
<evidence type="ECO:0000313" key="3">
    <source>
        <dbReference type="Proteomes" id="UP000823736"/>
    </source>
</evidence>
<keyword evidence="3" id="KW-1185">Reference proteome</keyword>
<evidence type="ECO:0000313" key="2">
    <source>
        <dbReference type="EMBL" id="MBP1986797.1"/>
    </source>
</evidence>